<evidence type="ECO:0000313" key="3">
    <source>
        <dbReference type="Proteomes" id="UP001595814"/>
    </source>
</evidence>
<evidence type="ECO:0000313" key="2">
    <source>
        <dbReference type="EMBL" id="MFC4096335.1"/>
    </source>
</evidence>
<keyword evidence="1" id="KW-0812">Transmembrane</keyword>
<sequence length="55" mass="6346">MGTITHFKNLYVEAFDNCKPEILVVLLKAYSVFSAIMILMAVYAFMYRAINGFEF</sequence>
<accession>A0ABV8JTC3</accession>
<keyword evidence="1" id="KW-0472">Membrane</keyword>
<evidence type="ECO:0000256" key="1">
    <source>
        <dbReference type="SAM" id="Phobius"/>
    </source>
</evidence>
<keyword evidence="3" id="KW-1185">Reference proteome</keyword>
<feature type="transmembrane region" description="Helical" evidence="1">
    <location>
        <begin position="29"/>
        <end position="50"/>
    </location>
</feature>
<name>A0ABV8JTC3_9FLAO</name>
<dbReference type="RefSeq" id="WP_192463307.1">
    <property type="nucleotide sequence ID" value="NZ_JACYFJ010000007.1"/>
</dbReference>
<dbReference type="InterPro" id="IPR046635">
    <property type="entry name" value="DUF6747"/>
</dbReference>
<protein>
    <submittedName>
        <fullName evidence="2">DUF6747 family protein</fullName>
    </submittedName>
</protein>
<dbReference type="Pfam" id="PF20532">
    <property type="entry name" value="DUF6747"/>
    <property type="match status" value="1"/>
</dbReference>
<gene>
    <name evidence="2" type="ORF">ACFOUT_10660</name>
</gene>
<organism evidence="2 3">
    <name type="scientific">Euzebyella saccharophila</name>
    <dbReference type="NCBI Taxonomy" id="679664"/>
    <lineage>
        <taxon>Bacteria</taxon>
        <taxon>Pseudomonadati</taxon>
        <taxon>Bacteroidota</taxon>
        <taxon>Flavobacteriia</taxon>
        <taxon>Flavobacteriales</taxon>
        <taxon>Flavobacteriaceae</taxon>
        <taxon>Euzebyella</taxon>
    </lineage>
</organism>
<comment type="caution">
    <text evidence="2">The sequence shown here is derived from an EMBL/GenBank/DDBJ whole genome shotgun (WGS) entry which is preliminary data.</text>
</comment>
<dbReference type="Proteomes" id="UP001595814">
    <property type="component" value="Unassembled WGS sequence"/>
</dbReference>
<reference evidence="3" key="1">
    <citation type="journal article" date="2019" name="Int. J. Syst. Evol. Microbiol.">
        <title>The Global Catalogue of Microorganisms (GCM) 10K type strain sequencing project: providing services to taxonomists for standard genome sequencing and annotation.</title>
        <authorList>
            <consortium name="The Broad Institute Genomics Platform"/>
            <consortium name="The Broad Institute Genome Sequencing Center for Infectious Disease"/>
            <person name="Wu L."/>
            <person name="Ma J."/>
        </authorList>
    </citation>
    <scope>NUCLEOTIDE SEQUENCE [LARGE SCALE GENOMIC DNA]</scope>
    <source>
        <strain evidence="3">CECT 7477</strain>
    </source>
</reference>
<dbReference type="EMBL" id="JBHSAW010000006">
    <property type="protein sequence ID" value="MFC4096335.1"/>
    <property type="molecule type" value="Genomic_DNA"/>
</dbReference>
<keyword evidence="1" id="KW-1133">Transmembrane helix</keyword>
<proteinExistence type="predicted"/>